<feature type="transmembrane region" description="Helical" evidence="1">
    <location>
        <begin position="213"/>
        <end position="233"/>
    </location>
</feature>
<evidence type="ECO:0000313" key="3">
    <source>
        <dbReference type="Proteomes" id="UP000312512"/>
    </source>
</evidence>
<dbReference type="OrthoDB" id="4217684at2"/>
<comment type="caution">
    <text evidence="2">The sequence shown here is derived from an EMBL/GenBank/DDBJ whole genome shotgun (WGS) entry which is preliminary data.</text>
</comment>
<feature type="transmembrane region" description="Helical" evidence="1">
    <location>
        <begin position="153"/>
        <end position="177"/>
    </location>
</feature>
<protein>
    <submittedName>
        <fullName evidence="2">Uncharacterized protein</fullName>
    </submittedName>
</protein>
<keyword evidence="1" id="KW-0812">Transmembrane</keyword>
<proteinExistence type="predicted"/>
<name>A0A8E0T2S6_9ACTN</name>
<organism evidence="2 3">
    <name type="scientific">Nonomuraea phyllanthi</name>
    <dbReference type="NCBI Taxonomy" id="2219224"/>
    <lineage>
        <taxon>Bacteria</taxon>
        <taxon>Bacillati</taxon>
        <taxon>Actinomycetota</taxon>
        <taxon>Actinomycetes</taxon>
        <taxon>Streptosporangiales</taxon>
        <taxon>Streptosporangiaceae</taxon>
        <taxon>Nonomuraea</taxon>
    </lineage>
</organism>
<dbReference type="AlphaFoldDB" id="A0A8E0T2S6"/>
<accession>A0A8E0T2S6</accession>
<sequence>MAARWLLYLLALYYFFRSARLLVWHLFGDAAPSDVQDPTVTRIKRLRTWTAPTVSLVLLASFAPEDVLQEKVSEPLFTLIVAPWLLVATATVVIGILIRCAPPEQRPAMRTALRKPLRKLGYYAGTLLLPYGLLIGFVLWGPEGGVDLNDAGWPIQAAVAAFVWLALVFLFASARVVRTGFGLDTVHPALPALLTGILVWECFALNGMPGGPPAVACLLFLGGPIMVSAIVWWELHRLRVSHGVTLRGGRPAGSVRDQFAGERVGGGDSDLIRSAAHMYHAAERRDVRGG</sequence>
<keyword evidence="1" id="KW-0472">Membrane</keyword>
<reference evidence="2 3" key="1">
    <citation type="submission" date="2019-10" db="EMBL/GenBank/DDBJ databases">
        <title>Nonomuraea sp. nov., isolated from Phyllanthus amarus.</title>
        <authorList>
            <person name="Klykleung N."/>
            <person name="Tanasupawat S."/>
        </authorList>
    </citation>
    <scope>NUCLEOTIDE SEQUENCE [LARGE SCALE GENOMIC DNA]</scope>
    <source>
        <strain evidence="2 3">PA1-10</strain>
    </source>
</reference>
<dbReference type="EMBL" id="VDLX02000023">
    <property type="protein sequence ID" value="KAB8188806.1"/>
    <property type="molecule type" value="Genomic_DNA"/>
</dbReference>
<keyword evidence="3" id="KW-1185">Reference proteome</keyword>
<feature type="transmembrane region" description="Helical" evidence="1">
    <location>
        <begin position="120"/>
        <end position="141"/>
    </location>
</feature>
<evidence type="ECO:0000256" key="1">
    <source>
        <dbReference type="SAM" id="Phobius"/>
    </source>
</evidence>
<gene>
    <name evidence="2" type="ORF">FH608_042775</name>
</gene>
<evidence type="ECO:0000313" key="2">
    <source>
        <dbReference type="EMBL" id="KAB8188806.1"/>
    </source>
</evidence>
<feature type="transmembrane region" description="Helical" evidence="1">
    <location>
        <begin position="76"/>
        <end position="99"/>
    </location>
</feature>
<keyword evidence="1" id="KW-1133">Transmembrane helix</keyword>
<feature type="transmembrane region" description="Helical" evidence="1">
    <location>
        <begin position="189"/>
        <end position="207"/>
    </location>
</feature>
<feature type="transmembrane region" description="Helical" evidence="1">
    <location>
        <begin position="6"/>
        <end position="27"/>
    </location>
</feature>
<dbReference type="Proteomes" id="UP000312512">
    <property type="component" value="Unassembled WGS sequence"/>
</dbReference>